<comment type="caution">
    <text evidence="1">The sequence shown here is derived from an EMBL/GenBank/DDBJ whole genome shotgun (WGS) entry which is preliminary data.</text>
</comment>
<dbReference type="AlphaFoldDB" id="A0A2B7YFE6"/>
<evidence type="ECO:0000313" key="1">
    <source>
        <dbReference type="EMBL" id="PGH19910.1"/>
    </source>
</evidence>
<proteinExistence type="predicted"/>
<reference evidence="1 2" key="1">
    <citation type="submission" date="2017-06" db="EMBL/GenBank/DDBJ databases">
        <title>Genome sequencing of Fusobacterium nucleatum subsp. polymorphum KCOM 1232 (=ChDC F37).</title>
        <authorList>
            <person name="Kook J.-K."/>
            <person name="Park S.-N."/>
            <person name="Lim Y.K."/>
            <person name="Roh H."/>
        </authorList>
    </citation>
    <scope>NUCLEOTIDE SEQUENCE [LARGE SCALE GENOMIC DNA]</scope>
    <source>
        <strain evidence="2">KCOM 1232 ( ChDC F37)</strain>
    </source>
</reference>
<dbReference type="EMBL" id="NJGI01000007">
    <property type="protein sequence ID" value="PGH19910.1"/>
    <property type="molecule type" value="Genomic_DNA"/>
</dbReference>
<organism evidence="1 2">
    <name type="scientific">Fusobacterium nucleatum subsp. polymorphum</name>
    <name type="common">Fusobacterium polymorphum</name>
    <dbReference type="NCBI Taxonomy" id="76857"/>
    <lineage>
        <taxon>Bacteria</taxon>
        <taxon>Fusobacteriati</taxon>
        <taxon>Fusobacteriota</taxon>
        <taxon>Fusobacteriia</taxon>
        <taxon>Fusobacteriales</taxon>
        <taxon>Fusobacteriaceae</taxon>
        <taxon>Fusobacterium</taxon>
    </lineage>
</organism>
<protein>
    <submittedName>
        <fullName evidence="1">Uncharacterized protein</fullName>
    </submittedName>
</protein>
<gene>
    <name evidence="1" type="ORF">RN96_12415</name>
</gene>
<accession>A0A2B7YFE6</accession>
<name>A0A2B7YFE6_FUSNP</name>
<evidence type="ECO:0000313" key="2">
    <source>
        <dbReference type="Proteomes" id="UP000222862"/>
    </source>
</evidence>
<dbReference type="Proteomes" id="UP000222862">
    <property type="component" value="Unassembled WGS sequence"/>
</dbReference>
<dbReference type="RefSeq" id="WP_098703666.1">
    <property type="nucleotide sequence ID" value="NZ_NJGI01000007.1"/>
</dbReference>
<sequence>MKIHRYFFWIEDNFIEIYKNGNLEKYEGEEKLYINNFKTFWEKWKKNSKIIASRDAIDFTFLIDKKVDKDGLLKDLDIYKKENEINFSSEDLKKILDVKDFKTIVFEFNAQKKVITKAKGRYVESELEEDLPEILLFGENIDEDILNNLANQRVEEKKNKVEAGLLDEFFGNQWKNRK</sequence>